<dbReference type="AlphaFoldDB" id="A0A0J8R2S0"/>
<dbReference type="OrthoDB" id="200660at2759"/>
<reference evidence="3" key="1">
    <citation type="journal article" date="2010" name="Genome Res.">
        <title>Population genomic sequencing of Coccidioides fungi reveals recent hybridization and transposon control.</title>
        <authorList>
            <person name="Neafsey D.E."/>
            <person name="Barker B.M."/>
            <person name="Sharpton T.J."/>
            <person name="Stajich J.E."/>
            <person name="Park D.J."/>
            <person name="Whiston E."/>
            <person name="Hung C.-Y."/>
            <person name="McMahan C."/>
            <person name="White J."/>
            <person name="Sykes S."/>
            <person name="Heiman D."/>
            <person name="Young S."/>
            <person name="Zeng Q."/>
            <person name="Abouelleil A."/>
            <person name="Aftuck L."/>
            <person name="Bessette D."/>
            <person name="Brown A."/>
            <person name="FitzGerald M."/>
            <person name="Lui A."/>
            <person name="Macdonald J.P."/>
            <person name="Priest M."/>
            <person name="Orbach M.J."/>
            <person name="Galgiani J.N."/>
            <person name="Kirkland T.N."/>
            <person name="Cole G.T."/>
            <person name="Birren B.W."/>
            <person name="Henn M.R."/>
            <person name="Taylor J.W."/>
            <person name="Rounsley S.D."/>
        </authorList>
    </citation>
    <scope>NUCLEOTIDE SEQUENCE [LARGE SCALE GENOMIC DNA]</scope>
    <source>
        <strain evidence="3">RMSCC 3703</strain>
    </source>
</reference>
<evidence type="ECO:0000256" key="1">
    <source>
        <dbReference type="SAM" id="MobiDB-lite"/>
    </source>
</evidence>
<proteinExistence type="predicted"/>
<dbReference type="STRING" id="454286.A0A0J8R2S0"/>
<name>A0A0J8R2S0_COCIT</name>
<feature type="region of interest" description="Disordered" evidence="1">
    <location>
        <begin position="1"/>
        <end position="22"/>
    </location>
</feature>
<evidence type="ECO:0000313" key="3">
    <source>
        <dbReference type="Proteomes" id="UP000054559"/>
    </source>
</evidence>
<evidence type="ECO:0000313" key="2">
    <source>
        <dbReference type="EMBL" id="KMU77988.1"/>
    </source>
</evidence>
<dbReference type="EMBL" id="DS268158">
    <property type="protein sequence ID" value="KMU77988.1"/>
    <property type="molecule type" value="Genomic_DNA"/>
</dbReference>
<organism evidence="2 3">
    <name type="scientific">Coccidioides immitis RMSCC 3703</name>
    <dbReference type="NCBI Taxonomy" id="454286"/>
    <lineage>
        <taxon>Eukaryota</taxon>
        <taxon>Fungi</taxon>
        <taxon>Dikarya</taxon>
        <taxon>Ascomycota</taxon>
        <taxon>Pezizomycotina</taxon>
        <taxon>Eurotiomycetes</taxon>
        <taxon>Eurotiomycetidae</taxon>
        <taxon>Onygenales</taxon>
        <taxon>Onygenaceae</taxon>
        <taxon>Coccidioides</taxon>
    </lineage>
</organism>
<accession>A0A0J8R2S0</accession>
<dbReference type="Pfam" id="PF20168">
    <property type="entry name" value="PDS5"/>
    <property type="match status" value="1"/>
</dbReference>
<protein>
    <submittedName>
        <fullName evidence="2">Uncharacterized protein</fullName>
    </submittedName>
</protein>
<dbReference type="Proteomes" id="UP000054559">
    <property type="component" value="Unassembled WGS sequence"/>
</dbReference>
<sequence length="114" mass="12820">MPSRNRQAHSSATEAAEEEQTGLRRLRFNEPISWRAGRQILVADLLRRLESLAAELRELDQEDTDRDSLTKVSQELASGHLLGVKRWTVRALDAGQSVDIQRLYAPETPITAGQ</sequence>
<gene>
    <name evidence="2" type="ORF">CISG_06897</name>
</gene>